<evidence type="ECO:0000256" key="3">
    <source>
        <dbReference type="ARBA" id="ARBA00022955"/>
    </source>
</evidence>
<keyword evidence="5" id="KW-0443">Lipid metabolism</keyword>
<keyword evidence="4" id="KW-0560">Oxidoreductase</keyword>
<protein>
    <recommendedName>
        <fullName evidence="9">3-keto sterol reductase</fullName>
    </recommendedName>
</protein>
<dbReference type="SUPFAM" id="SSF51735">
    <property type="entry name" value="NAD(P)-binding Rossmann-fold domains"/>
    <property type="match status" value="1"/>
</dbReference>
<comment type="similarity">
    <text evidence="6">Belongs to the short-chain dehydrogenases/reductases (SDR) family. ERG27 subfamily.</text>
</comment>
<evidence type="ECO:0000313" key="7">
    <source>
        <dbReference type="EMBL" id="KAF8898124.1"/>
    </source>
</evidence>
<evidence type="ECO:0000256" key="5">
    <source>
        <dbReference type="ARBA" id="ARBA00023098"/>
    </source>
</evidence>
<dbReference type="EMBL" id="JADNYJ010000055">
    <property type="protein sequence ID" value="KAF8898124.1"/>
    <property type="molecule type" value="Genomic_DNA"/>
</dbReference>
<evidence type="ECO:0008006" key="9">
    <source>
        <dbReference type="Google" id="ProtNLM"/>
    </source>
</evidence>
<evidence type="ECO:0000256" key="2">
    <source>
        <dbReference type="ARBA" id="ARBA00022857"/>
    </source>
</evidence>
<keyword evidence="8" id="KW-1185">Reference proteome</keyword>
<reference evidence="7" key="1">
    <citation type="submission" date="2020-11" db="EMBL/GenBank/DDBJ databases">
        <authorList>
            <consortium name="DOE Joint Genome Institute"/>
            <person name="Ahrendt S."/>
            <person name="Riley R."/>
            <person name="Andreopoulos W."/>
            <person name="LaButti K."/>
            <person name="Pangilinan J."/>
            <person name="Ruiz-duenas F.J."/>
            <person name="Barrasa J.M."/>
            <person name="Sanchez-Garcia M."/>
            <person name="Camarero S."/>
            <person name="Miyauchi S."/>
            <person name="Serrano A."/>
            <person name="Linde D."/>
            <person name="Babiker R."/>
            <person name="Drula E."/>
            <person name="Ayuso-Fernandez I."/>
            <person name="Pacheco R."/>
            <person name="Padilla G."/>
            <person name="Ferreira P."/>
            <person name="Barriuso J."/>
            <person name="Kellner H."/>
            <person name="Castanera R."/>
            <person name="Alfaro M."/>
            <person name="Ramirez L."/>
            <person name="Pisabarro A.G."/>
            <person name="Kuo A."/>
            <person name="Tritt A."/>
            <person name="Lipzen A."/>
            <person name="He G."/>
            <person name="Yan M."/>
            <person name="Ng V."/>
            <person name="Cullen D."/>
            <person name="Martin F."/>
            <person name="Rosso M.-N."/>
            <person name="Henrissat B."/>
            <person name="Hibbett D."/>
            <person name="Martinez A.T."/>
            <person name="Grigoriev I.V."/>
        </authorList>
    </citation>
    <scope>NUCLEOTIDE SEQUENCE</scope>
    <source>
        <strain evidence="7">AH 44721</strain>
    </source>
</reference>
<dbReference type="GO" id="GO:0006694">
    <property type="term" value="P:steroid biosynthetic process"/>
    <property type="evidence" value="ECO:0007669"/>
    <property type="project" value="UniProtKB-KW"/>
</dbReference>
<evidence type="ECO:0000256" key="1">
    <source>
        <dbReference type="ARBA" id="ARBA00022516"/>
    </source>
</evidence>
<accession>A0A9P5NN81</accession>
<evidence type="ECO:0000256" key="4">
    <source>
        <dbReference type="ARBA" id="ARBA00023002"/>
    </source>
</evidence>
<evidence type="ECO:0000313" key="8">
    <source>
        <dbReference type="Proteomes" id="UP000724874"/>
    </source>
</evidence>
<keyword evidence="1" id="KW-0444">Lipid biosynthesis</keyword>
<keyword evidence="3" id="KW-0752">Steroid biosynthesis</keyword>
<keyword evidence="2" id="KW-0521">NADP</keyword>
<dbReference type="PANTHER" id="PTHR43647:SF1">
    <property type="entry name" value="3-KETO-STEROID REDUCTASE ERG27"/>
    <property type="match status" value="1"/>
</dbReference>
<dbReference type="PANTHER" id="PTHR43647">
    <property type="entry name" value="DEHYDROGENASE"/>
    <property type="match status" value="1"/>
</dbReference>
<dbReference type="GO" id="GO:0005789">
    <property type="term" value="C:endoplasmic reticulum membrane"/>
    <property type="evidence" value="ECO:0007669"/>
    <property type="project" value="TreeGrafter"/>
</dbReference>
<dbReference type="InterPro" id="IPR051593">
    <property type="entry name" value="Ergosterol_Biosynth_ERG27"/>
</dbReference>
<dbReference type="GO" id="GO:0005741">
    <property type="term" value="C:mitochondrial outer membrane"/>
    <property type="evidence" value="ECO:0007669"/>
    <property type="project" value="TreeGrafter"/>
</dbReference>
<dbReference type="InterPro" id="IPR036291">
    <property type="entry name" value="NAD(P)-bd_dom_sf"/>
</dbReference>
<dbReference type="OrthoDB" id="9989144at2759"/>
<gene>
    <name evidence="7" type="ORF">CPB84DRAFT_1681510</name>
</gene>
<sequence>MSKPALAPPPVIIVTGANGGIGYGSCERLLFELCQLNPPDAQPQAFASHVKCDQRSPAGYKGLTLIMACRNRKRAEVARTKLLNWLDKQLQSLRGLPNYDKDYVDNFLANCRIEVEELDLASVSSVFKFSAIVHQKYPYVSHLICNAGICSFKGLALSNWLRLAKQLVLDPMGLITAPNFHSQNYGELSADNLGWVWQSNVFGHFILFRELEDLLAQSPFDCSRVLWCSSLESTPTFYDPNDWQLRKTEHSYESSKYQIDLLGTTLNLLAIQSTLADGKQTRHFISEPGVCSTSINANLVGPLLDYLKVFLFYIGRLCGSVHHTINPWKAAIATVHLALAPVIFLPLFLNSNPSKPVRFGAHTGRLGNEFVGLSPVKEWEAHREEGLDLIKKCDKLYESIKREEASGSLNRQAGGCKF</sequence>
<dbReference type="Proteomes" id="UP000724874">
    <property type="component" value="Unassembled WGS sequence"/>
</dbReference>
<evidence type="ECO:0000256" key="6">
    <source>
        <dbReference type="ARBA" id="ARBA00023593"/>
    </source>
</evidence>
<name>A0A9P5NN81_GYMJU</name>
<dbReference type="GO" id="GO:0000253">
    <property type="term" value="F:3-beta-hydroxysteroid 3-dehydrogenase (NADP+) activity"/>
    <property type="evidence" value="ECO:0007669"/>
    <property type="project" value="TreeGrafter"/>
</dbReference>
<comment type="caution">
    <text evidence="7">The sequence shown here is derived from an EMBL/GenBank/DDBJ whole genome shotgun (WGS) entry which is preliminary data.</text>
</comment>
<dbReference type="AlphaFoldDB" id="A0A9P5NN81"/>
<dbReference type="GO" id="GO:0005811">
    <property type="term" value="C:lipid droplet"/>
    <property type="evidence" value="ECO:0007669"/>
    <property type="project" value="TreeGrafter"/>
</dbReference>
<organism evidence="7 8">
    <name type="scientific">Gymnopilus junonius</name>
    <name type="common">Spectacular rustgill mushroom</name>
    <name type="synonym">Gymnopilus spectabilis subsp. junonius</name>
    <dbReference type="NCBI Taxonomy" id="109634"/>
    <lineage>
        <taxon>Eukaryota</taxon>
        <taxon>Fungi</taxon>
        <taxon>Dikarya</taxon>
        <taxon>Basidiomycota</taxon>
        <taxon>Agaricomycotina</taxon>
        <taxon>Agaricomycetes</taxon>
        <taxon>Agaricomycetidae</taxon>
        <taxon>Agaricales</taxon>
        <taxon>Agaricineae</taxon>
        <taxon>Hymenogastraceae</taxon>
        <taxon>Gymnopilus</taxon>
    </lineage>
</organism>
<proteinExistence type="inferred from homology"/>
<dbReference type="Gene3D" id="3.40.50.720">
    <property type="entry name" value="NAD(P)-binding Rossmann-like Domain"/>
    <property type="match status" value="1"/>
</dbReference>